<keyword evidence="3" id="KW-1185">Reference proteome</keyword>
<feature type="domain" description="Methyltransferase type 11" evidence="1">
    <location>
        <begin position="93"/>
        <end position="142"/>
    </location>
</feature>
<protein>
    <submittedName>
        <fullName evidence="2">Methyltransferase domain-containing protein</fullName>
    </submittedName>
</protein>
<dbReference type="GO" id="GO:0008757">
    <property type="term" value="F:S-adenosylmethionine-dependent methyltransferase activity"/>
    <property type="evidence" value="ECO:0007669"/>
    <property type="project" value="InterPro"/>
</dbReference>
<dbReference type="Pfam" id="PF08241">
    <property type="entry name" value="Methyltransf_11"/>
    <property type="match status" value="1"/>
</dbReference>
<keyword evidence="2" id="KW-0808">Transferase</keyword>
<dbReference type="GO" id="GO:0032259">
    <property type="term" value="P:methylation"/>
    <property type="evidence" value="ECO:0007669"/>
    <property type="project" value="UniProtKB-KW"/>
</dbReference>
<dbReference type="PANTHER" id="PTHR43036">
    <property type="entry name" value="OSJNBB0011N17.9 PROTEIN"/>
    <property type="match status" value="1"/>
</dbReference>
<name>A0A7J9SGJ6_9EURY</name>
<dbReference type="Proteomes" id="UP000546257">
    <property type="component" value="Unassembled WGS sequence"/>
</dbReference>
<evidence type="ECO:0000313" key="3">
    <source>
        <dbReference type="Proteomes" id="UP000546257"/>
    </source>
</evidence>
<gene>
    <name evidence="2" type="ORF">H5V44_07130</name>
</gene>
<organism evidence="2 3">
    <name type="scientific">Halobellus ruber</name>
    <dbReference type="NCBI Taxonomy" id="2761102"/>
    <lineage>
        <taxon>Archaea</taxon>
        <taxon>Methanobacteriati</taxon>
        <taxon>Methanobacteriota</taxon>
        <taxon>Stenosarchaea group</taxon>
        <taxon>Halobacteria</taxon>
        <taxon>Halobacteriales</taxon>
        <taxon>Haloferacaceae</taxon>
        <taxon>Halobellus</taxon>
    </lineage>
</organism>
<evidence type="ECO:0000313" key="2">
    <source>
        <dbReference type="EMBL" id="MBB6646060.1"/>
    </source>
</evidence>
<dbReference type="Gene3D" id="3.40.50.150">
    <property type="entry name" value="Vaccinia Virus protein VP39"/>
    <property type="match status" value="1"/>
</dbReference>
<dbReference type="RefSeq" id="WP_185192415.1">
    <property type="nucleotide sequence ID" value="NZ_JACKXD010000002.1"/>
</dbReference>
<dbReference type="CDD" id="cd02440">
    <property type="entry name" value="AdoMet_MTases"/>
    <property type="match status" value="1"/>
</dbReference>
<comment type="caution">
    <text evidence="2">The sequence shown here is derived from an EMBL/GenBank/DDBJ whole genome shotgun (WGS) entry which is preliminary data.</text>
</comment>
<accession>A0A7J9SGJ6</accession>
<dbReference type="InterPro" id="IPR013216">
    <property type="entry name" value="Methyltransf_11"/>
</dbReference>
<sequence>MNAPLSPADRTKLDSGSDAAFYDHPRFVTHADDGFIERLSDLYDSFLADGDRVFDAMSSWVSHLPPRAYARVVGHGLNGAELDANGALDEWFVRDLNAEQALPLADDAFDAVLCALSVQYLQYPGATFAEFERVLAPDGVAVVSFTNRMFPTKAIRAWRSAGMDERVELVSSYCAAGGLAVADVVRDRPETDPFAAVIARHESAETGAPGN</sequence>
<keyword evidence="2" id="KW-0489">Methyltransferase</keyword>
<dbReference type="PANTHER" id="PTHR43036:SF2">
    <property type="entry name" value="OS04G0481300 PROTEIN"/>
    <property type="match status" value="1"/>
</dbReference>
<evidence type="ECO:0000259" key="1">
    <source>
        <dbReference type="Pfam" id="PF08241"/>
    </source>
</evidence>
<dbReference type="InterPro" id="IPR029063">
    <property type="entry name" value="SAM-dependent_MTases_sf"/>
</dbReference>
<dbReference type="AlphaFoldDB" id="A0A7J9SGJ6"/>
<proteinExistence type="predicted"/>
<reference evidence="2 3" key="1">
    <citation type="submission" date="2020-08" db="EMBL/GenBank/DDBJ databases">
        <authorList>
            <person name="Seo M.-J."/>
        </authorList>
    </citation>
    <scope>NUCLEOTIDE SEQUENCE [LARGE SCALE GENOMIC DNA]</scope>
    <source>
        <strain evidence="2 3">MBLA0160</strain>
    </source>
</reference>
<dbReference type="EMBL" id="JACKXD010000002">
    <property type="protein sequence ID" value="MBB6646060.1"/>
    <property type="molecule type" value="Genomic_DNA"/>
</dbReference>
<dbReference type="SUPFAM" id="SSF53335">
    <property type="entry name" value="S-adenosyl-L-methionine-dependent methyltransferases"/>
    <property type="match status" value="1"/>
</dbReference>